<evidence type="ECO:0000313" key="1">
    <source>
        <dbReference type="EMBL" id="CAK0767582.1"/>
    </source>
</evidence>
<dbReference type="EMBL" id="CAUYUE010000004">
    <property type="protein sequence ID" value="CAK0767582.1"/>
    <property type="molecule type" value="Genomic_DNA"/>
</dbReference>
<proteinExistence type="predicted"/>
<protein>
    <submittedName>
        <fullName evidence="1">Uncharacterized protein</fullName>
    </submittedName>
</protein>
<gene>
    <name evidence="1" type="ORF">CVIRNUC_003476</name>
</gene>
<comment type="caution">
    <text evidence="1">The sequence shown here is derived from an EMBL/GenBank/DDBJ whole genome shotgun (WGS) entry which is preliminary data.</text>
</comment>
<accession>A0AAV1HYS9</accession>
<name>A0AAV1HYS9_9CHLO</name>
<reference evidence="1 2" key="1">
    <citation type="submission" date="2023-10" db="EMBL/GenBank/DDBJ databases">
        <authorList>
            <person name="Maclean D."/>
            <person name="Macfadyen A."/>
        </authorList>
    </citation>
    <scope>NUCLEOTIDE SEQUENCE [LARGE SCALE GENOMIC DNA]</scope>
</reference>
<organism evidence="1 2">
    <name type="scientific">Coccomyxa viridis</name>
    <dbReference type="NCBI Taxonomy" id="1274662"/>
    <lineage>
        <taxon>Eukaryota</taxon>
        <taxon>Viridiplantae</taxon>
        <taxon>Chlorophyta</taxon>
        <taxon>core chlorophytes</taxon>
        <taxon>Trebouxiophyceae</taxon>
        <taxon>Trebouxiophyceae incertae sedis</taxon>
        <taxon>Coccomyxaceae</taxon>
        <taxon>Coccomyxa</taxon>
    </lineage>
</organism>
<dbReference type="Proteomes" id="UP001314263">
    <property type="component" value="Unassembled WGS sequence"/>
</dbReference>
<evidence type="ECO:0000313" key="2">
    <source>
        <dbReference type="Proteomes" id="UP001314263"/>
    </source>
</evidence>
<keyword evidence="2" id="KW-1185">Reference proteome</keyword>
<sequence>MAELDKFITDLHDSLAREVESEGVKATSEKDLEAKIHTSTDGPIIVDLGNGHKRVMYDEEEQSALKRELQGVKTGRPVPFGVVGKDQEQSWWVLAEVGKNADGKETLRPLTGSTVETGCRHIAEFAAMRGNRRVVFDDVARRQASQNFPMYSGPMALMVIFAKDMDLETSHCLKWVPMSQDNLDSLYKDRAQYVPNAMALQDSLDSYPFPLRATKPPSLAGIAACPTDDPIIRDILRNIARDRSYNGLLPWPRLIGIDYEFERAYEQCIGTPPRQDTYKRGSMALSLLAAMPELLAKLPKDHVAKRILSSPDNGVRDPDLMKEFNRLDDLKDFEKTLAALRKMGGAHAAELGSVALTTWTHRVRSDVVLKCKAEVLEKLDGSMKNERLQLDETADDQREGYFQTYIDQVFRTRRLLGFSRYVRVDVPGEALRKAASLMRAAWQQKQKRLMEQQQELLEWRRNQQRDGDNPYDEQQEACGKQVEELVTWQNLNNRAYGELNPGLQDDLQRLWETRLQDLSSWREKLQNLEARVTRRQCLRVIRLHYFGELVASAYSGSYQLLCIRVTRRQCFGEPAALGSPV</sequence>
<dbReference type="AlphaFoldDB" id="A0AAV1HYS9"/>